<dbReference type="EMBL" id="KK784889">
    <property type="protein sequence ID" value="KDO70941.1"/>
    <property type="molecule type" value="Genomic_DNA"/>
</dbReference>
<keyword evidence="1" id="KW-0472">Membrane</keyword>
<keyword evidence="3" id="KW-1185">Reference proteome</keyword>
<keyword evidence="1" id="KW-1133">Transmembrane helix</keyword>
<proteinExistence type="predicted"/>
<name>A0A067G684_CITSI</name>
<reference evidence="2 3" key="1">
    <citation type="submission" date="2014-04" db="EMBL/GenBank/DDBJ databases">
        <authorList>
            <consortium name="International Citrus Genome Consortium"/>
            <person name="Gmitter F."/>
            <person name="Chen C."/>
            <person name="Farmerie W."/>
            <person name="Harkins T."/>
            <person name="Desany B."/>
            <person name="Mohiuddin M."/>
            <person name="Kodira C."/>
            <person name="Borodovsky M."/>
            <person name="Lomsadze A."/>
            <person name="Burns P."/>
            <person name="Jenkins J."/>
            <person name="Prochnik S."/>
            <person name="Shu S."/>
            <person name="Chapman J."/>
            <person name="Pitluck S."/>
            <person name="Schmutz J."/>
            <person name="Rokhsar D."/>
        </authorList>
    </citation>
    <scope>NUCLEOTIDE SEQUENCE</scope>
</reference>
<gene>
    <name evidence="2" type="ORF">CISIN_1g035072mg</name>
</gene>
<dbReference type="AlphaFoldDB" id="A0A067G684"/>
<protein>
    <submittedName>
        <fullName evidence="2">Uncharacterized protein</fullName>
    </submittedName>
</protein>
<feature type="transmembrane region" description="Helical" evidence="1">
    <location>
        <begin position="37"/>
        <end position="58"/>
    </location>
</feature>
<keyword evidence="1" id="KW-0812">Transmembrane</keyword>
<sequence>MHHLTHKSSNSTVNHQTLFCFSGGSDFSFSLCNFFKCFLFCFFVFFGEFFNIIVGFRWGGGLPLLASIQFPEES</sequence>
<dbReference type="Proteomes" id="UP000027120">
    <property type="component" value="Unassembled WGS sequence"/>
</dbReference>
<evidence type="ECO:0000256" key="1">
    <source>
        <dbReference type="SAM" id="Phobius"/>
    </source>
</evidence>
<organism evidence="2 3">
    <name type="scientific">Citrus sinensis</name>
    <name type="common">Sweet orange</name>
    <name type="synonym">Citrus aurantium var. sinensis</name>
    <dbReference type="NCBI Taxonomy" id="2711"/>
    <lineage>
        <taxon>Eukaryota</taxon>
        <taxon>Viridiplantae</taxon>
        <taxon>Streptophyta</taxon>
        <taxon>Embryophyta</taxon>
        <taxon>Tracheophyta</taxon>
        <taxon>Spermatophyta</taxon>
        <taxon>Magnoliopsida</taxon>
        <taxon>eudicotyledons</taxon>
        <taxon>Gunneridae</taxon>
        <taxon>Pentapetalae</taxon>
        <taxon>rosids</taxon>
        <taxon>malvids</taxon>
        <taxon>Sapindales</taxon>
        <taxon>Rutaceae</taxon>
        <taxon>Aurantioideae</taxon>
        <taxon>Citrus</taxon>
    </lineage>
</organism>
<evidence type="ECO:0000313" key="2">
    <source>
        <dbReference type="EMBL" id="KDO70941.1"/>
    </source>
</evidence>
<evidence type="ECO:0000313" key="3">
    <source>
        <dbReference type="Proteomes" id="UP000027120"/>
    </source>
</evidence>
<accession>A0A067G684</accession>